<sequence>MSDINIFEIKPKVKELKGSSVILEKEIQNLIEQNMEEFFGIRFLATEYSITNGRMDSIGIDENNCPVIFEYKRSSSENIINQGLFYLDWLLDHKADFQLLVMNTLGKEAAKEIDWSAPCVFCIAKEFTKFDEHAVNQMQRNIKLVKYNKYGENLILFEHINVPILKKDTISKGKKVKQEKKASEKDNYNWESRIQKLPKEKQELYFSIRDYILSKGDDISENSLKNYIAFKRVKNFVCMLPYKNKISLYLKLNPSEEVLVEDFVRDVRTVGHWGTGDLEIIIQSKEDYEKAKIYLDRAYEKN</sequence>
<dbReference type="RefSeq" id="WP_039121937.1">
    <property type="nucleotide sequence ID" value="NZ_AOJP01000003.1"/>
</dbReference>
<reference evidence="2 3" key="1">
    <citation type="submission" date="2013-08" db="EMBL/GenBank/DDBJ databases">
        <title>An opportunistic ruminal bacterium that causes liver abscesses in cattle.</title>
        <authorList>
            <person name="Benahmed F.H."/>
            <person name="Rasmussen M."/>
            <person name="Harbottle H."/>
            <person name="Soppet D."/>
            <person name="Nagaraja T.G."/>
            <person name="Davidson M."/>
        </authorList>
    </citation>
    <scope>NUCLEOTIDE SEQUENCE [LARGE SCALE GENOMIC DNA]</scope>
    <source>
        <strain evidence="2 3">B35</strain>
    </source>
</reference>
<dbReference type="AlphaFoldDB" id="A0A017H5W9"/>
<name>A0A017H5W9_9FUSO</name>
<dbReference type="GO" id="GO:0003676">
    <property type="term" value="F:nucleic acid binding"/>
    <property type="evidence" value="ECO:0007669"/>
    <property type="project" value="InterPro"/>
</dbReference>
<gene>
    <name evidence="2" type="ORF">C095_06620</name>
</gene>
<evidence type="ECO:0000313" key="2">
    <source>
        <dbReference type="EMBL" id="KID49099.1"/>
    </source>
</evidence>
<protein>
    <submittedName>
        <fullName evidence="2">Transporter</fullName>
    </submittedName>
</protein>
<organism evidence="2 3">
    <name type="scientific">Fusobacterium necrophorum subsp. funduliforme B35</name>
    <dbReference type="NCBI Taxonomy" id="1226633"/>
    <lineage>
        <taxon>Bacteria</taxon>
        <taxon>Fusobacteriati</taxon>
        <taxon>Fusobacteriota</taxon>
        <taxon>Fusobacteriia</taxon>
        <taxon>Fusobacteriales</taxon>
        <taxon>Fusobacteriaceae</taxon>
        <taxon>Fusobacterium</taxon>
    </lineage>
</organism>
<dbReference type="Gene3D" id="3.40.1350.10">
    <property type="match status" value="1"/>
</dbReference>
<accession>A0A017H5W9</accession>
<dbReference type="EMBL" id="AUZI01000016">
    <property type="protein sequence ID" value="KID49099.1"/>
    <property type="molecule type" value="Genomic_DNA"/>
</dbReference>
<comment type="caution">
    <text evidence="2">The sequence shown here is derived from an EMBL/GenBank/DDBJ whole genome shotgun (WGS) entry which is preliminary data.</text>
</comment>
<dbReference type="OrthoDB" id="9798761at2"/>
<evidence type="ECO:0000313" key="3">
    <source>
        <dbReference type="Proteomes" id="UP000031184"/>
    </source>
</evidence>
<dbReference type="Proteomes" id="UP000031184">
    <property type="component" value="Unassembled WGS sequence"/>
</dbReference>
<dbReference type="InterPro" id="IPR011856">
    <property type="entry name" value="tRNA_endonuc-like_dom_sf"/>
</dbReference>
<evidence type="ECO:0000259" key="1">
    <source>
        <dbReference type="Pfam" id="PF18899"/>
    </source>
</evidence>
<proteinExistence type="predicted"/>
<dbReference type="InterPro" id="IPR043714">
    <property type="entry name" value="DUF5655"/>
</dbReference>
<dbReference type="PATRIC" id="fig|1226633.4.peg.1330"/>
<dbReference type="Pfam" id="PF18899">
    <property type="entry name" value="DUF5655"/>
    <property type="match status" value="1"/>
</dbReference>
<feature type="domain" description="DUF5655" evidence="1">
    <location>
        <begin position="194"/>
        <end position="280"/>
    </location>
</feature>